<evidence type="ECO:0000313" key="4">
    <source>
        <dbReference type="Proteomes" id="UP000008975"/>
    </source>
</evidence>
<accession>E8NAS5</accession>
<evidence type="ECO:0008006" key="5">
    <source>
        <dbReference type="Google" id="ProtNLM"/>
    </source>
</evidence>
<feature type="region of interest" description="Disordered" evidence="1">
    <location>
        <begin position="1"/>
        <end position="39"/>
    </location>
</feature>
<dbReference type="OrthoDB" id="5111334at2"/>
<name>E8NAS5_MICTS</name>
<dbReference type="Proteomes" id="UP000008975">
    <property type="component" value="Chromosome"/>
</dbReference>
<reference key="2">
    <citation type="submission" date="2011-02" db="EMBL/GenBank/DDBJ databases">
        <title>Genome sequence of Microbacterium testaceum StLB037.</title>
        <authorList>
            <person name="Morohoshi T."/>
            <person name="Wang W.Z."/>
            <person name="Someya N."/>
            <person name="Ikeda T."/>
        </authorList>
    </citation>
    <scope>NUCLEOTIDE SEQUENCE</scope>
    <source>
        <strain>StLB037</strain>
    </source>
</reference>
<evidence type="ECO:0000256" key="2">
    <source>
        <dbReference type="SAM" id="Phobius"/>
    </source>
</evidence>
<dbReference type="AlphaFoldDB" id="E8NAS5"/>
<keyword evidence="2" id="KW-0472">Membrane</keyword>
<dbReference type="EMBL" id="AP012052">
    <property type="protein sequence ID" value="BAJ75942.1"/>
    <property type="molecule type" value="Genomic_DNA"/>
</dbReference>
<reference evidence="3 4" key="1">
    <citation type="journal article" date="2011" name="J. Bacteriol.">
        <title>Genome sequence of Microbacterium testaceum StLB037, an N-acylhomoserine lactone-degrading bacterium isolated from potato leaves.</title>
        <authorList>
            <person name="Morohoshi T."/>
            <person name="Wang W.-Z."/>
            <person name="Someya N."/>
            <person name="Ikeda T."/>
        </authorList>
    </citation>
    <scope>NUCLEOTIDE SEQUENCE [LARGE SCALE GENOMIC DNA]</scope>
    <source>
        <strain evidence="3 4">StLB037</strain>
    </source>
</reference>
<feature type="compositionally biased region" description="Low complexity" evidence="1">
    <location>
        <begin position="19"/>
        <end position="31"/>
    </location>
</feature>
<evidence type="ECO:0000256" key="1">
    <source>
        <dbReference type="SAM" id="MobiDB-lite"/>
    </source>
</evidence>
<keyword evidence="2" id="KW-1133">Transmembrane helix</keyword>
<sequence length="174" mass="16993">MSSTPPPPEPYNPPPATRADAAQAGYPAAPAHQPPAAAPQKPSNRLGLIAFVVALAAIVIGSILAFIGGMQSGALVQYATTGPDGTPQIDPSNLSASEQQSAATAGLLAVAGFLVFGALGLWGFIQGIIAAVKNRGRGFGIAAIVLAVLGGIVVAVIFGAGAAAGAAPYANTIG</sequence>
<organism evidence="3 4">
    <name type="scientific">Microbacterium testaceum (strain StLB037)</name>
    <dbReference type="NCBI Taxonomy" id="979556"/>
    <lineage>
        <taxon>Bacteria</taxon>
        <taxon>Bacillati</taxon>
        <taxon>Actinomycetota</taxon>
        <taxon>Actinomycetes</taxon>
        <taxon>Micrococcales</taxon>
        <taxon>Microbacteriaceae</taxon>
        <taxon>Microbacterium</taxon>
    </lineage>
</organism>
<proteinExistence type="predicted"/>
<feature type="transmembrane region" description="Helical" evidence="2">
    <location>
        <begin position="46"/>
        <end position="67"/>
    </location>
</feature>
<protein>
    <recommendedName>
        <fullName evidence="5">DUF4064 domain-containing protein</fullName>
    </recommendedName>
</protein>
<dbReference type="RefSeq" id="WP_013586067.1">
    <property type="nucleotide sequence ID" value="NC_015125.1"/>
</dbReference>
<feature type="compositionally biased region" description="Pro residues" evidence="1">
    <location>
        <begin position="1"/>
        <end position="16"/>
    </location>
</feature>
<feature type="transmembrane region" description="Helical" evidence="2">
    <location>
        <begin position="107"/>
        <end position="132"/>
    </location>
</feature>
<gene>
    <name evidence="3" type="ordered locus">MTES_2978</name>
</gene>
<evidence type="ECO:0000313" key="3">
    <source>
        <dbReference type="EMBL" id="BAJ75942.1"/>
    </source>
</evidence>
<feature type="transmembrane region" description="Helical" evidence="2">
    <location>
        <begin position="139"/>
        <end position="164"/>
    </location>
</feature>
<dbReference type="KEGG" id="mts:MTES_2978"/>
<dbReference type="HOGENOM" id="CLU_1538355_0_0_11"/>
<keyword evidence="2" id="KW-0812">Transmembrane</keyword>